<dbReference type="OrthoDB" id="5186671at2"/>
<proteinExistence type="predicted"/>
<dbReference type="Proteomes" id="UP000183263">
    <property type="component" value="Unassembled WGS sequence"/>
</dbReference>
<dbReference type="AlphaFoldDB" id="A0A1G8KLF9"/>
<organism evidence="1 2">
    <name type="scientific">Rhodococcus triatomae</name>
    <dbReference type="NCBI Taxonomy" id="300028"/>
    <lineage>
        <taxon>Bacteria</taxon>
        <taxon>Bacillati</taxon>
        <taxon>Actinomycetota</taxon>
        <taxon>Actinomycetes</taxon>
        <taxon>Mycobacteriales</taxon>
        <taxon>Nocardiaceae</taxon>
        <taxon>Rhodococcus</taxon>
    </lineage>
</organism>
<dbReference type="InterPro" id="IPR027417">
    <property type="entry name" value="P-loop_NTPase"/>
</dbReference>
<evidence type="ECO:0008006" key="3">
    <source>
        <dbReference type="Google" id="ProtNLM"/>
    </source>
</evidence>
<accession>A0A1G8KLF9</accession>
<dbReference type="RefSeq" id="WP_072738127.1">
    <property type="nucleotide sequence ID" value="NZ_CP048813.1"/>
</dbReference>
<dbReference type="SUPFAM" id="SSF52540">
    <property type="entry name" value="P-loop containing nucleoside triphosphate hydrolases"/>
    <property type="match status" value="1"/>
</dbReference>
<evidence type="ECO:0000313" key="1">
    <source>
        <dbReference type="EMBL" id="SDI44267.1"/>
    </source>
</evidence>
<dbReference type="EMBL" id="FNDN01000007">
    <property type="protein sequence ID" value="SDI44267.1"/>
    <property type="molecule type" value="Genomic_DNA"/>
</dbReference>
<name>A0A1G8KLF9_9NOCA</name>
<protein>
    <recommendedName>
        <fullName evidence="3">Uridine kinase</fullName>
    </recommendedName>
</protein>
<dbReference type="Gene3D" id="3.40.50.300">
    <property type="entry name" value="P-loop containing nucleotide triphosphate hydrolases"/>
    <property type="match status" value="1"/>
</dbReference>
<keyword evidence="2" id="KW-1185">Reference proteome</keyword>
<sequence length="204" mass="22159">MVTFRPVSPDLLITTVAAFCRATAGRVVVAVDGADAANPVTLATAVAADLRAAGRPAAVVDLHDFVRPASVRLEHGRHDPHAYRDAWFDYSSLHREVLAGLHTRGAYLPRLWDEHTDRSARARVRPAAPDHVVLVAGPMLLGRSLPFDVTVLLETSTAALRRRTPAEDGWTVPALAEHGRTVTEAPDVVVRYDHPDRPAILVAR</sequence>
<reference evidence="1 2" key="1">
    <citation type="submission" date="2016-10" db="EMBL/GenBank/DDBJ databases">
        <authorList>
            <person name="de Groot N.N."/>
        </authorList>
    </citation>
    <scope>NUCLEOTIDE SEQUENCE [LARGE SCALE GENOMIC DNA]</scope>
    <source>
        <strain evidence="1 2">DSM 44892</strain>
    </source>
</reference>
<evidence type="ECO:0000313" key="2">
    <source>
        <dbReference type="Proteomes" id="UP000183263"/>
    </source>
</evidence>
<gene>
    <name evidence="1" type="ORF">SAMN05444695_107184</name>
</gene>